<protein>
    <submittedName>
        <fullName evidence="3">SRPBCC family protein</fullName>
    </submittedName>
</protein>
<proteinExistence type="inferred from homology"/>
<gene>
    <name evidence="3" type="ORF">M6D93_05875</name>
</gene>
<name>A0ABY4R180_9ACTN</name>
<organism evidence="3 4">
    <name type="scientific">Jatrophihabitans telluris</name>
    <dbReference type="NCBI Taxonomy" id="2038343"/>
    <lineage>
        <taxon>Bacteria</taxon>
        <taxon>Bacillati</taxon>
        <taxon>Actinomycetota</taxon>
        <taxon>Actinomycetes</taxon>
        <taxon>Jatrophihabitantales</taxon>
        <taxon>Jatrophihabitantaceae</taxon>
        <taxon>Jatrophihabitans</taxon>
    </lineage>
</organism>
<dbReference type="SUPFAM" id="SSF55961">
    <property type="entry name" value="Bet v1-like"/>
    <property type="match status" value="1"/>
</dbReference>
<evidence type="ECO:0000313" key="4">
    <source>
        <dbReference type="Proteomes" id="UP001056336"/>
    </source>
</evidence>
<evidence type="ECO:0000259" key="2">
    <source>
        <dbReference type="Pfam" id="PF08327"/>
    </source>
</evidence>
<comment type="similarity">
    <text evidence="1">Belongs to the AHA1 family.</text>
</comment>
<feature type="domain" description="Activator of Hsp90 ATPase homologue 1/2-like C-terminal" evidence="2">
    <location>
        <begin position="32"/>
        <end position="163"/>
    </location>
</feature>
<dbReference type="EMBL" id="CP097332">
    <property type="protein sequence ID" value="UQX89534.1"/>
    <property type="molecule type" value="Genomic_DNA"/>
</dbReference>
<dbReference type="InterPro" id="IPR023393">
    <property type="entry name" value="START-like_dom_sf"/>
</dbReference>
<evidence type="ECO:0000256" key="1">
    <source>
        <dbReference type="ARBA" id="ARBA00006817"/>
    </source>
</evidence>
<dbReference type="Gene3D" id="3.30.530.20">
    <property type="match status" value="1"/>
</dbReference>
<evidence type="ECO:0000313" key="3">
    <source>
        <dbReference type="EMBL" id="UQX89534.1"/>
    </source>
</evidence>
<dbReference type="CDD" id="cd07826">
    <property type="entry name" value="SRPBCC_CalC_Aha1-like_9"/>
    <property type="match status" value="1"/>
</dbReference>
<reference evidence="3" key="2">
    <citation type="submission" date="2022-05" db="EMBL/GenBank/DDBJ databases">
        <authorList>
            <person name="Kim J.-S."/>
            <person name="Lee K."/>
            <person name="Suh M."/>
            <person name="Eom M."/>
            <person name="Kim J.-S."/>
            <person name="Kim D.-S."/>
            <person name="Ko S.-H."/>
            <person name="Shin Y."/>
            <person name="Lee J.-S."/>
        </authorList>
    </citation>
    <scope>NUCLEOTIDE SEQUENCE</scope>
    <source>
        <strain evidence="3">N237</strain>
    </source>
</reference>
<dbReference type="RefSeq" id="WP_249773430.1">
    <property type="nucleotide sequence ID" value="NZ_CP097332.1"/>
</dbReference>
<accession>A0ABY4R180</accession>
<dbReference type="Pfam" id="PF08327">
    <property type="entry name" value="AHSA1"/>
    <property type="match status" value="1"/>
</dbReference>
<sequence length="166" mass="18401">MSTSTTQPTAPETKIEADPNLPTITITREFAASPDKLFRAWTEPELVRRWLGPKDTEMRIDHWDARTGGSWRYVAVRGGEEIASFYGSFHEMRPSSRLVQTFTYEGAPDGVSLETMTFSDLGNGRTLAIGVSVVESLKIRDLILASGMDVGVNEGYDKLDVLLSEL</sequence>
<dbReference type="InterPro" id="IPR013538">
    <property type="entry name" value="ASHA1/2-like_C"/>
</dbReference>
<reference evidence="3" key="1">
    <citation type="journal article" date="2018" name="Int. J. Syst. Evol. Microbiol.">
        <title>Jatrophihabitans telluris sp. nov., isolated from sediment soil of lava forest wetlands and the emended description of the genus Jatrophihabitans.</title>
        <authorList>
            <person name="Lee K.C."/>
            <person name="Suh M.K."/>
            <person name="Eom M.K."/>
            <person name="Kim K.K."/>
            <person name="Kim J.S."/>
            <person name="Kim D.S."/>
            <person name="Ko S.H."/>
            <person name="Shin Y.K."/>
            <person name="Lee J.S."/>
        </authorList>
    </citation>
    <scope>NUCLEOTIDE SEQUENCE</scope>
    <source>
        <strain evidence="3">N237</strain>
    </source>
</reference>
<keyword evidence="4" id="KW-1185">Reference proteome</keyword>
<dbReference type="Proteomes" id="UP001056336">
    <property type="component" value="Chromosome"/>
</dbReference>